<dbReference type="InterPro" id="IPR000907">
    <property type="entry name" value="LipOase"/>
</dbReference>
<dbReference type="Pfam" id="PF00305">
    <property type="entry name" value="Lipoxygenase"/>
    <property type="match status" value="1"/>
</dbReference>
<evidence type="ECO:0000259" key="5">
    <source>
        <dbReference type="PROSITE" id="PS51393"/>
    </source>
</evidence>
<dbReference type="SUPFAM" id="SSF48484">
    <property type="entry name" value="Lipoxigenase"/>
    <property type="match status" value="1"/>
</dbReference>
<accession>A0A437AEL5</accession>
<dbReference type="Gene3D" id="1.20.245.10">
    <property type="entry name" value="Lipoxygenase-1, Domain 5"/>
    <property type="match status" value="1"/>
</dbReference>
<reference evidence="6 7" key="1">
    <citation type="submission" date="2019-01" db="EMBL/GenBank/DDBJ databases">
        <title>Intercellular communication is required for trap formation in the nematode-trapping fungus Duddingtonia flagrans.</title>
        <authorList>
            <person name="Youssar L."/>
            <person name="Wernet V."/>
            <person name="Hensel N."/>
            <person name="Hildebrandt H.-G."/>
            <person name="Fischer R."/>
        </authorList>
    </citation>
    <scope>NUCLEOTIDE SEQUENCE [LARGE SCALE GENOMIC DNA]</scope>
    <source>
        <strain evidence="6 7">CBS H-5679</strain>
    </source>
</reference>
<keyword evidence="4" id="KW-0560">Oxidoreductase</keyword>
<dbReference type="Proteomes" id="UP000283090">
    <property type="component" value="Unassembled WGS sequence"/>
</dbReference>
<dbReference type="InterPro" id="IPR013819">
    <property type="entry name" value="LipOase_C"/>
</dbReference>
<keyword evidence="7" id="KW-1185">Reference proteome</keyword>
<dbReference type="PANTHER" id="PTHR11771">
    <property type="entry name" value="LIPOXYGENASE"/>
    <property type="match status" value="1"/>
</dbReference>
<dbReference type="RefSeq" id="XP_067495080.1">
    <property type="nucleotide sequence ID" value="XM_067634642.1"/>
</dbReference>
<feature type="domain" description="Lipoxygenase" evidence="5">
    <location>
        <begin position="1"/>
        <end position="310"/>
    </location>
</feature>
<dbReference type="EMBL" id="SAEB01000001">
    <property type="protein sequence ID" value="RVD89536.1"/>
    <property type="molecule type" value="Genomic_DNA"/>
</dbReference>
<keyword evidence="2" id="KW-0479">Metal-binding</keyword>
<dbReference type="GO" id="GO:0046872">
    <property type="term" value="F:metal ion binding"/>
    <property type="evidence" value="ECO:0007669"/>
    <property type="project" value="UniProtKB-KW"/>
</dbReference>
<organism evidence="6 7">
    <name type="scientific">Arthrobotrys flagrans</name>
    <name type="common">Nematode-trapping fungus</name>
    <name type="synonym">Trichothecium flagrans</name>
    <dbReference type="NCBI Taxonomy" id="97331"/>
    <lineage>
        <taxon>Eukaryota</taxon>
        <taxon>Fungi</taxon>
        <taxon>Dikarya</taxon>
        <taxon>Ascomycota</taxon>
        <taxon>Pezizomycotina</taxon>
        <taxon>Orbiliomycetes</taxon>
        <taxon>Orbiliales</taxon>
        <taxon>Orbiliaceae</taxon>
        <taxon>Arthrobotrys</taxon>
    </lineage>
</organism>
<dbReference type="InterPro" id="IPR036226">
    <property type="entry name" value="LipOase_C_sf"/>
</dbReference>
<evidence type="ECO:0000256" key="2">
    <source>
        <dbReference type="ARBA" id="ARBA00022723"/>
    </source>
</evidence>
<evidence type="ECO:0000313" key="7">
    <source>
        <dbReference type="Proteomes" id="UP000283090"/>
    </source>
</evidence>
<dbReference type="PROSITE" id="PS51393">
    <property type="entry name" value="LIPOXYGENASE_3"/>
    <property type="match status" value="1"/>
</dbReference>
<evidence type="ECO:0000256" key="3">
    <source>
        <dbReference type="ARBA" id="ARBA00022964"/>
    </source>
</evidence>
<dbReference type="GO" id="GO:0043651">
    <property type="term" value="P:linoleic acid metabolic process"/>
    <property type="evidence" value="ECO:0007669"/>
    <property type="project" value="UniProtKB-ARBA"/>
</dbReference>
<dbReference type="GeneID" id="93582850"/>
<keyword evidence="3" id="KW-0223">Dioxygenase</keyword>
<proteinExistence type="predicted"/>
<dbReference type="GO" id="GO:0050584">
    <property type="term" value="F:linoleate 11-lipoxygenase activity"/>
    <property type="evidence" value="ECO:0007669"/>
    <property type="project" value="UniProtKB-ARBA"/>
</dbReference>
<comment type="caution">
    <text evidence="6">The sequence shown here is derived from an EMBL/GenBank/DDBJ whole genome shotgun (WGS) entry which is preliminary data.</text>
</comment>
<dbReference type="VEuPathDB" id="FungiDB:DFL_000539"/>
<name>A0A437AEL5_ARTFL</name>
<dbReference type="GO" id="GO:0034440">
    <property type="term" value="P:lipid oxidation"/>
    <property type="evidence" value="ECO:0007669"/>
    <property type="project" value="InterPro"/>
</dbReference>
<sequence>MQNSVVIFNKKTSPSARYDEEGDWPWRTVEEQHVVFRLLKPHWHKTLSLNHAARLILMPAIIKPIAGFRPSDVNKFTMDAYENFHWEDLYIPNDLKLRGFPNTEKGLNGDKFRNCSYARNMVVMWEIVHTFVDKVLRDHYKNDNAVKQDTQIQDWVKEMQSDHGAQQKHFPNVQSIKSLVDVVTMCIHIASPQHTAVNYMQEYYQTFVPNKPPSFFKPLPKTLGELGKVDEKFVLHFHLLRRMLTFEEVHQPLDMSSYSDQAVEVEKMAGSKASIAAAEDFRKKIKGLTNVFDAHSGKMTVKVTPKCCEP</sequence>
<evidence type="ECO:0000313" key="6">
    <source>
        <dbReference type="EMBL" id="RVD89536.1"/>
    </source>
</evidence>
<dbReference type="AlphaFoldDB" id="A0A437AEL5"/>
<gene>
    <name evidence="6" type="ORF">DFL_000539</name>
</gene>
<dbReference type="STRING" id="97331.A0A437AEL5"/>
<protein>
    <recommendedName>
        <fullName evidence="1">Manganese lipoxygenase</fullName>
    </recommendedName>
</protein>
<dbReference type="OrthoDB" id="407298at2759"/>
<evidence type="ECO:0000256" key="1">
    <source>
        <dbReference type="ARBA" id="ARBA00021175"/>
    </source>
</evidence>
<evidence type="ECO:0000256" key="4">
    <source>
        <dbReference type="ARBA" id="ARBA00023002"/>
    </source>
</evidence>